<protein>
    <submittedName>
        <fullName evidence="2">Mlo-related protein</fullName>
    </submittedName>
</protein>
<evidence type="ECO:0000256" key="1">
    <source>
        <dbReference type="SAM" id="MobiDB-lite"/>
    </source>
</evidence>
<accession>A0A5B6UN82</accession>
<organism evidence="2 3">
    <name type="scientific">Gossypium australe</name>
    <dbReference type="NCBI Taxonomy" id="47621"/>
    <lineage>
        <taxon>Eukaryota</taxon>
        <taxon>Viridiplantae</taxon>
        <taxon>Streptophyta</taxon>
        <taxon>Embryophyta</taxon>
        <taxon>Tracheophyta</taxon>
        <taxon>Spermatophyta</taxon>
        <taxon>Magnoliopsida</taxon>
        <taxon>eudicotyledons</taxon>
        <taxon>Gunneridae</taxon>
        <taxon>Pentapetalae</taxon>
        <taxon>rosids</taxon>
        <taxon>malvids</taxon>
        <taxon>Malvales</taxon>
        <taxon>Malvaceae</taxon>
        <taxon>Malvoideae</taxon>
        <taxon>Gossypium</taxon>
    </lineage>
</organism>
<feature type="region of interest" description="Disordered" evidence="1">
    <location>
        <begin position="97"/>
        <end position="151"/>
    </location>
</feature>
<dbReference type="AlphaFoldDB" id="A0A5B6UN82"/>
<evidence type="ECO:0000313" key="2">
    <source>
        <dbReference type="EMBL" id="KAA3455125.1"/>
    </source>
</evidence>
<keyword evidence="3" id="KW-1185">Reference proteome</keyword>
<dbReference type="EMBL" id="SMMG02000012">
    <property type="protein sequence ID" value="KAA3455125.1"/>
    <property type="molecule type" value="Genomic_DNA"/>
</dbReference>
<comment type="caution">
    <text evidence="2">The sequence shown here is derived from an EMBL/GenBank/DDBJ whole genome shotgun (WGS) entry which is preliminary data.</text>
</comment>
<gene>
    <name evidence="2" type="ORF">EPI10_018187</name>
</gene>
<feature type="region of interest" description="Disordered" evidence="1">
    <location>
        <begin position="205"/>
        <end position="232"/>
    </location>
</feature>
<dbReference type="OrthoDB" id="1918258at2759"/>
<feature type="compositionally biased region" description="Low complexity" evidence="1">
    <location>
        <begin position="117"/>
        <end position="130"/>
    </location>
</feature>
<feature type="compositionally biased region" description="Acidic residues" evidence="1">
    <location>
        <begin position="214"/>
        <end position="230"/>
    </location>
</feature>
<sequence length="286" mass="32344">MADNRSLCLIGAMDRLWFHQIILFPEPISLFSLKPLKPQQPYSESIATPTSPSATSLAEENISTPVCPLFDHQPLAPAVIINLRSSTMFKYSISQSFDDSKNEEEEEEMKKRERRGSFSSRSRSHSSSPSTEKRLRNHRHSTSRSLGGKLKKSTSCKSLEDLELEEVKGFMDLGFIFKKEHLDSRMIDVVPGLLRLGFLKTQPNLPADEHEVSKDDDDDDDDDDDIEQEDQGSGVIRPYLSEAWLIKRPDSPLLNLKVPRVSAAADMKKHLKCWARTVASVVQQEC</sequence>
<dbReference type="PANTHER" id="PTHR33785:SF2">
    <property type="entry name" value="DUF1685 DOMAIN-CONTAINING PROTEIN"/>
    <property type="match status" value="1"/>
</dbReference>
<dbReference type="PANTHER" id="PTHR33785">
    <property type="entry name" value="OS06G0550800 PROTEIN"/>
    <property type="match status" value="1"/>
</dbReference>
<evidence type="ECO:0000313" key="3">
    <source>
        <dbReference type="Proteomes" id="UP000325315"/>
    </source>
</evidence>
<reference evidence="3" key="1">
    <citation type="journal article" date="2019" name="Plant Biotechnol. J.">
        <title>Genome sequencing of the Australian wild diploid species Gossypium australe highlights disease resistance and delayed gland morphogenesis.</title>
        <authorList>
            <person name="Cai Y."/>
            <person name="Cai X."/>
            <person name="Wang Q."/>
            <person name="Wang P."/>
            <person name="Zhang Y."/>
            <person name="Cai C."/>
            <person name="Xu Y."/>
            <person name="Wang K."/>
            <person name="Zhou Z."/>
            <person name="Wang C."/>
            <person name="Geng S."/>
            <person name="Li B."/>
            <person name="Dong Q."/>
            <person name="Hou Y."/>
            <person name="Wang H."/>
            <person name="Ai P."/>
            <person name="Liu Z."/>
            <person name="Yi F."/>
            <person name="Sun M."/>
            <person name="An G."/>
            <person name="Cheng J."/>
            <person name="Zhang Y."/>
            <person name="Shi Q."/>
            <person name="Xie Y."/>
            <person name="Shi X."/>
            <person name="Chang Y."/>
            <person name="Huang F."/>
            <person name="Chen Y."/>
            <person name="Hong S."/>
            <person name="Mi L."/>
            <person name="Sun Q."/>
            <person name="Zhang L."/>
            <person name="Zhou B."/>
            <person name="Peng R."/>
            <person name="Zhang X."/>
            <person name="Liu F."/>
        </authorList>
    </citation>
    <scope>NUCLEOTIDE SEQUENCE [LARGE SCALE GENOMIC DNA]</scope>
    <source>
        <strain evidence="3">cv. PA1801</strain>
    </source>
</reference>
<dbReference type="Proteomes" id="UP000325315">
    <property type="component" value="Unassembled WGS sequence"/>
</dbReference>
<proteinExistence type="predicted"/>
<name>A0A5B6UN82_9ROSI</name>